<keyword evidence="9" id="KW-1185">Reference proteome</keyword>
<dbReference type="SUPFAM" id="SSF56112">
    <property type="entry name" value="Protein kinase-like (PK-like)"/>
    <property type="match status" value="1"/>
</dbReference>
<evidence type="ECO:0000256" key="1">
    <source>
        <dbReference type="ARBA" id="ARBA00022527"/>
    </source>
</evidence>
<evidence type="ECO:0000259" key="7">
    <source>
        <dbReference type="Pfam" id="PF07714"/>
    </source>
</evidence>
<dbReference type="PANTHER" id="PTHR27002">
    <property type="entry name" value="RECEPTOR-LIKE SERINE/THREONINE-PROTEIN KINASE SD1-8"/>
    <property type="match status" value="1"/>
</dbReference>
<keyword evidence="3" id="KW-0547">Nucleotide-binding</keyword>
<sequence length="358" mass="40373">MLQSQLTVALIYSLTEPPGADSEVNIYIRLPASELGEKKKKRPAKIIFILTAVRVLISGLICWGMLLKRRLTSKGEERKNEGLELPSFCLATVAAATDNFSSENMIGEGGFGPVYRGWLSDGQGVAVKRLSKTSRQGDERMLIYEYMQNKSLDNFIFDQDKRTILSWPKRFDIIMGIARGFLYLHHDSRIVGGGHDITRTKRVIGTYGYMAPEYAFDGKFSVKSDVFSMGVVLLEIVSGKKNRSFKYMDHSDSLLGHIWLLWKEDKALELMDECLKDSYVESQVKRCIHVGLLCVQKHTEDRPFMSSVLFMLGSDQEGSNLPDPKEPGFFMGGNYNNEETCKPESNSNTVSMTDIEAR</sequence>
<evidence type="ECO:0000256" key="3">
    <source>
        <dbReference type="ARBA" id="ARBA00022741"/>
    </source>
</evidence>
<evidence type="ECO:0000256" key="2">
    <source>
        <dbReference type="ARBA" id="ARBA00022679"/>
    </source>
</evidence>
<dbReference type="GO" id="GO:0005886">
    <property type="term" value="C:plasma membrane"/>
    <property type="evidence" value="ECO:0007669"/>
    <property type="project" value="TreeGrafter"/>
</dbReference>
<dbReference type="GO" id="GO:0004674">
    <property type="term" value="F:protein serine/threonine kinase activity"/>
    <property type="evidence" value="ECO:0007669"/>
    <property type="project" value="UniProtKB-KW"/>
</dbReference>
<evidence type="ECO:0000256" key="5">
    <source>
        <dbReference type="ARBA" id="ARBA00022840"/>
    </source>
</evidence>
<dbReference type="InterPro" id="IPR001245">
    <property type="entry name" value="Ser-Thr/Tyr_kinase_cat_dom"/>
</dbReference>
<feature type="domain" description="Serine-threonine/tyrosine-protein kinase catalytic" evidence="7">
    <location>
        <begin position="206"/>
        <end position="308"/>
    </location>
</feature>
<reference evidence="8" key="1">
    <citation type="submission" date="2023-05" db="EMBL/GenBank/DDBJ databases">
        <authorList>
            <person name="Huff M."/>
        </authorList>
    </citation>
    <scope>NUCLEOTIDE SEQUENCE</scope>
</reference>
<keyword evidence="4" id="KW-0418">Kinase</keyword>
<dbReference type="InterPro" id="IPR011009">
    <property type="entry name" value="Kinase-like_dom_sf"/>
</dbReference>
<evidence type="ECO:0000256" key="6">
    <source>
        <dbReference type="SAM" id="Phobius"/>
    </source>
</evidence>
<protein>
    <recommendedName>
        <fullName evidence="7">Serine-threonine/tyrosine-protein kinase catalytic domain-containing protein</fullName>
    </recommendedName>
</protein>
<keyword evidence="5" id="KW-0067">ATP-binding</keyword>
<dbReference type="GO" id="GO:0005524">
    <property type="term" value="F:ATP binding"/>
    <property type="evidence" value="ECO:0007669"/>
    <property type="project" value="UniProtKB-KW"/>
</dbReference>
<name>A0AAD1YTP9_9LAMI</name>
<dbReference type="Gene3D" id="3.30.200.20">
    <property type="entry name" value="Phosphorylase Kinase, domain 1"/>
    <property type="match status" value="1"/>
</dbReference>
<feature type="transmembrane region" description="Helical" evidence="6">
    <location>
        <begin position="46"/>
        <end position="67"/>
    </location>
</feature>
<gene>
    <name evidence="8" type="ORF">FPE_LOCUS4320</name>
</gene>
<keyword evidence="6" id="KW-0812">Transmembrane</keyword>
<dbReference type="AlphaFoldDB" id="A0AAD1YTP9"/>
<proteinExistence type="predicted"/>
<dbReference type="PANTHER" id="PTHR27002:SF214">
    <property type="entry name" value="RECEPTOR-LIKE SERINE_THREONINE-PROTEIN KINASE"/>
    <property type="match status" value="1"/>
</dbReference>
<accession>A0AAD1YTP9</accession>
<evidence type="ECO:0000313" key="8">
    <source>
        <dbReference type="EMBL" id="CAI9756890.1"/>
    </source>
</evidence>
<dbReference type="EMBL" id="OU503037">
    <property type="protein sequence ID" value="CAI9756890.1"/>
    <property type="molecule type" value="Genomic_DNA"/>
</dbReference>
<keyword evidence="2" id="KW-0808">Transferase</keyword>
<organism evidence="8 9">
    <name type="scientific">Fraxinus pennsylvanica</name>
    <dbReference type="NCBI Taxonomy" id="56036"/>
    <lineage>
        <taxon>Eukaryota</taxon>
        <taxon>Viridiplantae</taxon>
        <taxon>Streptophyta</taxon>
        <taxon>Embryophyta</taxon>
        <taxon>Tracheophyta</taxon>
        <taxon>Spermatophyta</taxon>
        <taxon>Magnoliopsida</taxon>
        <taxon>eudicotyledons</taxon>
        <taxon>Gunneridae</taxon>
        <taxon>Pentapetalae</taxon>
        <taxon>asterids</taxon>
        <taxon>lamiids</taxon>
        <taxon>Lamiales</taxon>
        <taxon>Oleaceae</taxon>
        <taxon>Oleeae</taxon>
        <taxon>Fraxinus</taxon>
    </lineage>
</organism>
<dbReference type="Gene3D" id="1.10.510.10">
    <property type="entry name" value="Transferase(Phosphotransferase) domain 1"/>
    <property type="match status" value="1"/>
</dbReference>
<keyword evidence="1" id="KW-0723">Serine/threonine-protein kinase</keyword>
<dbReference type="Pfam" id="PF07714">
    <property type="entry name" value="PK_Tyr_Ser-Thr"/>
    <property type="match status" value="1"/>
</dbReference>
<evidence type="ECO:0000256" key="4">
    <source>
        <dbReference type="ARBA" id="ARBA00022777"/>
    </source>
</evidence>
<dbReference type="Proteomes" id="UP000834106">
    <property type="component" value="Chromosome 2"/>
</dbReference>
<keyword evidence="6" id="KW-0472">Membrane</keyword>
<keyword evidence="6" id="KW-1133">Transmembrane helix</keyword>
<evidence type="ECO:0000313" key="9">
    <source>
        <dbReference type="Proteomes" id="UP000834106"/>
    </source>
</evidence>
<dbReference type="FunFam" id="1.10.510.10:FF:001722">
    <property type="entry name" value="G-type lectin S-receptor-like serine/threonine-protein kinase B120"/>
    <property type="match status" value="1"/>
</dbReference>